<proteinExistence type="inferred from homology"/>
<dbReference type="EMBL" id="CP026995">
    <property type="protein sequence ID" value="QLH05782.1"/>
    <property type="molecule type" value="Genomic_DNA"/>
</dbReference>
<dbReference type="Proteomes" id="UP000509478">
    <property type="component" value="Chromosome"/>
</dbReference>
<evidence type="ECO:0000313" key="10">
    <source>
        <dbReference type="Proteomes" id="UP000509478"/>
    </source>
</evidence>
<dbReference type="OrthoDB" id="186883at2157"/>
<evidence type="ECO:0000256" key="7">
    <source>
        <dbReference type="ARBA" id="ARBA00023160"/>
    </source>
</evidence>
<keyword evidence="5" id="KW-0460">Magnesium</keyword>
<evidence type="ECO:0000256" key="2">
    <source>
        <dbReference type="ARBA" id="ARBA00022679"/>
    </source>
</evidence>
<keyword evidence="6" id="KW-0443">Lipid metabolism</keyword>
<dbReference type="HAMAP" id="MF_00101">
    <property type="entry name" value="AcpS"/>
    <property type="match status" value="1"/>
</dbReference>
<keyword evidence="7" id="KW-0275">Fatty acid biosynthesis</keyword>
<evidence type="ECO:0000256" key="5">
    <source>
        <dbReference type="ARBA" id="ARBA00022842"/>
    </source>
</evidence>
<evidence type="ECO:0000259" key="8">
    <source>
        <dbReference type="Pfam" id="PF01648"/>
    </source>
</evidence>
<organism evidence="9 10">
    <name type="scientific">Nitrosopumilus ureiphilus</name>
    <dbReference type="NCBI Taxonomy" id="1470067"/>
    <lineage>
        <taxon>Archaea</taxon>
        <taxon>Nitrososphaerota</taxon>
        <taxon>Nitrososphaeria</taxon>
        <taxon>Nitrosopumilales</taxon>
        <taxon>Nitrosopumilaceae</taxon>
        <taxon>Nitrosopumilus</taxon>
    </lineage>
</organism>
<dbReference type="GO" id="GO:0008897">
    <property type="term" value="F:holo-[acyl-carrier-protein] synthase activity"/>
    <property type="evidence" value="ECO:0007669"/>
    <property type="project" value="InterPro"/>
</dbReference>
<keyword evidence="10" id="KW-1185">Reference proteome</keyword>
<dbReference type="InterPro" id="IPR004568">
    <property type="entry name" value="Ppantetheine-prot_Trfase_dom"/>
</dbReference>
<dbReference type="InterPro" id="IPR037143">
    <property type="entry name" value="4-PPantetheinyl_Trfase_dom_sf"/>
</dbReference>
<dbReference type="SUPFAM" id="SSF56214">
    <property type="entry name" value="4'-phosphopantetheinyl transferase"/>
    <property type="match status" value="1"/>
</dbReference>
<dbReference type="GeneID" id="56066554"/>
<keyword evidence="2 9" id="KW-0808">Transferase</keyword>
<evidence type="ECO:0000256" key="1">
    <source>
        <dbReference type="ARBA" id="ARBA00022516"/>
    </source>
</evidence>
<dbReference type="KEGG" id="nue:C5F50_00800"/>
<dbReference type="Pfam" id="PF01648">
    <property type="entry name" value="ACPS"/>
    <property type="match status" value="1"/>
</dbReference>
<dbReference type="RefSeq" id="WP_179371847.1">
    <property type="nucleotide sequence ID" value="NZ_CP026995.1"/>
</dbReference>
<keyword evidence="1" id="KW-0444">Lipid biosynthesis</keyword>
<dbReference type="GO" id="GO:0000287">
    <property type="term" value="F:magnesium ion binding"/>
    <property type="evidence" value="ECO:0007669"/>
    <property type="project" value="InterPro"/>
</dbReference>
<evidence type="ECO:0000256" key="4">
    <source>
        <dbReference type="ARBA" id="ARBA00022832"/>
    </source>
</evidence>
<sequence length="118" mass="13616">MIENFGVGIDIIDITRFEKTSFSKKPNFYKKLFLPSEIQYCLKFKKPAEHFAGKFAIKESLKKSILEPISFLDIETYHSNTKLKIKLLNDLNKKYTVLGSISHEKNFAIGIVISEKLN</sequence>
<evidence type="ECO:0000256" key="6">
    <source>
        <dbReference type="ARBA" id="ARBA00023098"/>
    </source>
</evidence>
<dbReference type="AlphaFoldDB" id="A0A7D5RA64"/>
<accession>A0A7D5RA64</accession>
<keyword evidence="3" id="KW-0479">Metal-binding</keyword>
<dbReference type="InterPro" id="IPR002582">
    <property type="entry name" value="ACPS"/>
</dbReference>
<reference evidence="9 10" key="1">
    <citation type="submission" date="2018-02" db="EMBL/GenBank/DDBJ databases">
        <title>Complete genome of Nitrosopumilus ureaphilus PS0.</title>
        <authorList>
            <person name="Qin W."/>
            <person name="Zheng Y."/>
            <person name="Stahl D.A."/>
        </authorList>
    </citation>
    <scope>NUCLEOTIDE SEQUENCE [LARGE SCALE GENOMIC DNA]</scope>
    <source>
        <strain evidence="9 10">PS0</strain>
    </source>
</reference>
<feature type="domain" description="4'-phosphopantetheinyl transferase" evidence="8">
    <location>
        <begin position="6"/>
        <end position="111"/>
    </location>
</feature>
<dbReference type="NCBIfam" id="TIGR00556">
    <property type="entry name" value="pantethn_trn"/>
    <property type="match status" value="1"/>
</dbReference>
<protein>
    <submittedName>
        <fullName evidence="9">4-phosphopantetheinyl transferase</fullName>
    </submittedName>
</protein>
<dbReference type="GO" id="GO:0006633">
    <property type="term" value="P:fatty acid biosynthetic process"/>
    <property type="evidence" value="ECO:0007669"/>
    <property type="project" value="UniProtKB-KW"/>
</dbReference>
<evidence type="ECO:0000313" key="9">
    <source>
        <dbReference type="EMBL" id="QLH05782.1"/>
    </source>
</evidence>
<evidence type="ECO:0000256" key="3">
    <source>
        <dbReference type="ARBA" id="ARBA00022723"/>
    </source>
</evidence>
<name>A0A7D5RA64_9ARCH</name>
<keyword evidence="4" id="KW-0276">Fatty acid metabolism</keyword>
<dbReference type="InterPro" id="IPR008278">
    <property type="entry name" value="4-PPantetheinyl_Trfase_dom"/>
</dbReference>
<gene>
    <name evidence="9" type="ORF">C5F50_00800</name>
</gene>
<dbReference type="Gene3D" id="3.90.470.20">
    <property type="entry name" value="4'-phosphopantetheinyl transferase domain"/>
    <property type="match status" value="1"/>
</dbReference>